<dbReference type="EMBL" id="CP061336">
    <property type="protein sequence ID" value="QNU68826.1"/>
    <property type="molecule type" value="Genomic_DNA"/>
</dbReference>
<feature type="domain" description="Membrane iron-sulfur containing protein FtrD-like" evidence="1">
    <location>
        <begin position="61"/>
        <end position="164"/>
    </location>
</feature>
<sequence>MAVKNSKKIQNNNIVVIASVVVVSVVVIIAIVGILGKTTNEASQASVDNSDLVIPISEVSETAKYYPYSIDGTDMEIIALKASDGTVRTALNTCQICYDSGRGYYVQEGDTLVCQNCGNRFSADQVEIVKGGCNPVPIMKENKTENEANITISKEFLAQNVELFTNWKTR</sequence>
<dbReference type="OrthoDB" id="9792533at2"/>
<dbReference type="InterPro" id="IPR018758">
    <property type="entry name" value="FtrD-like"/>
</dbReference>
<dbReference type="Proteomes" id="UP000306409">
    <property type="component" value="Chromosome"/>
</dbReference>
<protein>
    <submittedName>
        <fullName evidence="2">DUF2318 domain-containing protein</fullName>
    </submittedName>
</protein>
<name>A0A4U7JLX3_9FIRM</name>
<gene>
    <name evidence="2" type="ORF">EHE19_009705</name>
</gene>
<reference evidence="2 3" key="1">
    <citation type="submission" date="2020-09" db="EMBL/GenBank/DDBJ databases">
        <title>Characterization and genome sequencing of Ruminiclostridium sp. nov. MA18.</title>
        <authorList>
            <person name="Rettenmaier R."/>
            <person name="Kowollik M.-L."/>
            <person name="Liebl W."/>
            <person name="Zverlov V."/>
        </authorList>
    </citation>
    <scope>NUCLEOTIDE SEQUENCE [LARGE SCALE GENOMIC DNA]</scope>
    <source>
        <strain evidence="2 3">MA18</strain>
    </source>
</reference>
<evidence type="ECO:0000313" key="3">
    <source>
        <dbReference type="Proteomes" id="UP000306409"/>
    </source>
</evidence>
<dbReference type="Pfam" id="PF10080">
    <property type="entry name" value="FtrD-like"/>
    <property type="match status" value="1"/>
</dbReference>
<proteinExistence type="predicted"/>
<evidence type="ECO:0000313" key="2">
    <source>
        <dbReference type="EMBL" id="QNU68826.1"/>
    </source>
</evidence>
<dbReference type="KEGG" id="rher:EHE19_009705"/>
<dbReference type="AlphaFoldDB" id="A0A4U7JLX3"/>
<organism evidence="2 3">
    <name type="scientific">Ruminiclostridium herbifermentans</name>
    <dbReference type="NCBI Taxonomy" id="2488810"/>
    <lineage>
        <taxon>Bacteria</taxon>
        <taxon>Bacillati</taxon>
        <taxon>Bacillota</taxon>
        <taxon>Clostridia</taxon>
        <taxon>Eubacteriales</taxon>
        <taxon>Oscillospiraceae</taxon>
        <taxon>Ruminiclostridium</taxon>
    </lineage>
</organism>
<evidence type="ECO:0000259" key="1">
    <source>
        <dbReference type="Pfam" id="PF10080"/>
    </source>
</evidence>
<accession>A0A4U7JLX3</accession>
<keyword evidence="3" id="KW-1185">Reference proteome</keyword>